<name>A0A229UPH1_9BACL</name>
<comment type="subcellular location">
    <subcellularLocation>
        <location evidence="1">Cell membrane</location>
        <topology evidence="1">Multi-pass membrane protein</topology>
    </subcellularLocation>
</comment>
<dbReference type="GO" id="GO:0005886">
    <property type="term" value="C:plasma membrane"/>
    <property type="evidence" value="ECO:0007669"/>
    <property type="project" value="UniProtKB-SubCell"/>
</dbReference>
<dbReference type="InterPro" id="IPR011701">
    <property type="entry name" value="MFS"/>
</dbReference>
<feature type="transmembrane region" description="Helical" evidence="2">
    <location>
        <begin position="361"/>
        <end position="384"/>
    </location>
</feature>
<keyword evidence="4" id="KW-1185">Reference proteome</keyword>
<gene>
    <name evidence="3" type="ORF">CF651_17200</name>
</gene>
<dbReference type="SUPFAM" id="SSF103473">
    <property type="entry name" value="MFS general substrate transporter"/>
    <property type="match status" value="1"/>
</dbReference>
<dbReference type="EMBL" id="NMQW01000023">
    <property type="protein sequence ID" value="OXM85322.1"/>
    <property type="molecule type" value="Genomic_DNA"/>
</dbReference>
<dbReference type="PANTHER" id="PTHR23526">
    <property type="entry name" value="INTEGRAL MEMBRANE TRANSPORT PROTEIN-RELATED"/>
    <property type="match status" value="1"/>
</dbReference>
<evidence type="ECO:0000313" key="4">
    <source>
        <dbReference type="Proteomes" id="UP000215509"/>
    </source>
</evidence>
<accession>A0A229UPH1</accession>
<proteinExistence type="predicted"/>
<keyword evidence="2" id="KW-0472">Membrane</keyword>
<sequence length="412" mass="46189">MNSIKPEPIPLPEKEGLRPMKLSTRIYLDAALQNMKSVTFFTFLQVLIARLGASNFEIALSNSLPPLFCALSLAFLTRQLPVTRGVFLTSGYIRQFAFLCMAFSVLLPNPIPYLLFFWSINAVSVMVTGAQQPAIMRKWIPANEFPRIFSNNKIIGIIIVTFGSFGIGYFLDAYNWMFPKNYVISMLIGCFATFAGMSLIAELAPKEKKKIRFTWMRPLQECDRRTWWMGLNNVGIAMVAPLFVIYHVNVLKLSNSQIAYFVVIAGIVSSLLLPVARRCMERFGMMKVYGVAVIGMALAVLPYGFIHSFWLLFVIQGWVGVCLAVHEVSSQTIMMKEAAKHRKEMAYFSDFQLVMNAGNGIGALVAGALLAILPIWGCFIVIGITRLFFYFSYRAAEETEAETASVMQQARG</sequence>
<keyword evidence="2" id="KW-1133">Transmembrane helix</keyword>
<feature type="transmembrane region" description="Helical" evidence="2">
    <location>
        <begin position="226"/>
        <end position="246"/>
    </location>
</feature>
<dbReference type="Pfam" id="PF07690">
    <property type="entry name" value="MFS_1"/>
    <property type="match status" value="1"/>
</dbReference>
<dbReference type="OrthoDB" id="2527238at2"/>
<dbReference type="InterPro" id="IPR036259">
    <property type="entry name" value="MFS_trans_sf"/>
</dbReference>
<dbReference type="GO" id="GO:0022857">
    <property type="term" value="F:transmembrane transporter activity"/>
    <property type="evidence" value="ECO:0007669"/>
    <property type="project" value="InterPro"/>
</dbReference>
<dbReference type="InterPro" id="IPR052528">
    <property type="entry name" value="Sugar_transport-like"/>
</dbReference>
<feature type="transmembrane region" description="Helical" evidence="2">
    <location>
        <begin position="151"/>
        <end position="171"/>
    </location>
</feature>
<dbReference type="PANTHER" id="PTHR23526:SF2">
    <property type="entry name" value="MAJOR FACILITATOR SUPERFAMILY (MFS) PROFILE DOMAIN-CONTAINING PROTEIN"/>
    <property type="match status" value="1"/>
</dbReference>
<feature type="transmembrane region" description="Helical" evidence="2">
    <location>
        <begin position="288"/>
        <end position="313"/>
    </location>
</feature>
<evidence type="ECO:0008006" key="5">
    <source>
        <dbReference type="Google" id="ProtNLM"/>
    </source>
</evidence>
<dbReference type="RefSeq" id="WP_094016088.1">
    <property type="nucleotide sequence ID" value="NZ_NMQW01000023.1"/>
</dbReference>
<dbReference type="Proteomes" id="UP000215509">
    <property type="component" value="Unassembled WGS sequence"/>
</dbReference>
<protein>
    <recommendedName>
        <fullName evidence="5">MFS transporter</fullName>
    </recommendedName>
</protein>
<reference evidence="3 4" key="1">
    <citation type="submission" date="2017-07" db="EMBL/GenBank/DDBJ databases">
        <title>Genome sequencing and assembly of Paenibacillus rigui.</title>
        <authorList>
            <person name="Mayilraj S."/>
        </authorList>
    </citation>
    <scope>NUCLEOTIDE SEQUENCE [LARGE SCALE GENOMIC DNA]</scope>
    <source>
        <strain evidence="3 4">JCM 16352</strain>
    </source>
</reference>
<keyword evidence="2" id="KW-0812">Transmembrane</keyword>
<feature type="transmembrane region" description="Helical" evidence="2">
    <location>
        <begin position="183"/>
        <end position="205"/>
    </location>
</feature>
<feature type="transmembrane region" description="Helical" evidence="2">
    <location>
        <begin position="113"/>
        <end position="130"/>
    </location>
</feature>
<feature type="transmembrane region" description="Helical" evidence="2">
    <location>
        <begin position="258"/>
        <end position="276"/>
    </location>
</feature>
<dbReference type="AlphaFoldDB" id="A0A229UPH1"/>
<dbReference type="Gene3D" id="1.20.1250.20">
    <property type="entry name" value="MFS general substrate transporter like domains"/>
    <property type="match status" value="1"/>
</dbReference>
<evidence type="ECO:0000313" key="3">
    <source>
        <dbReference type="EMBL" id="OXM85322.1"/>
    </source>
</evidence>
<evidence type="ECO:0000256" key="1">
    <source>
        <dbReference type="ARBA" id="ARBA00004651"/>
    </source>
</evidence>
<comment type="caution">
    <text evidence="3">The sequence shown here is derived from an EMBL/GenBank/DDBJ whole genome shotgun (WGS) entry which is preliminary data.</text>
</comment>
<evidence type="ECO:0000256" key="2">
    <source>
        <dbReference type="SAM" id="Phobius"/>
    </source>
</evidence>
<organism evidence="3 4">
    <name type="scientific">Paenibacillus rigui</name>
    <dbReference type="NCBI Taxonomy" id="554312"/>
    <lineage>
        <taxon>Bacteria</taxon>
        <taxon>Bacillati</taxon>
        <taxon>Bacillota</taxon>
        <taxon>Bacilli</taxon>
        <taxon>Bacillales</taxon>
        <taxon>Paenibacillaceae</taxon>
        <taxon>Paenibacillus</taxon>
    </lineage>
</organism>